<evidence type="ECO:0000313" key="4">
    <source>
        <dbReference type="EMBL" id="SHE80590.1"/>
    </source>
</evidence>
<dbReference type="PANTHER" id="PTHR43249">
    <property type="entry name" value="UDP-N-ACETYL-2-AMINO-2-DEOXY-D-GLUCURONATE OXIDASE"/>
    <property type="match status" value="1"/>
</dbReference>
<dbReference type="AlphaFoldDB" id="A0A1M4WHF8"/>
<dbReference type="InterPro" id="IPR004104">
    <property type="entry name" value="Gfo/Idh/MocA-like_OxRdtase_C"/>
</dbReference>
<feature type="domain" description="Gfo/Idh/MocA-like oxidoreductase C-terminal" evidence="3">
    <location>
        <begin position="137"/>
        <end position="346"/>
    </location>
</feature>
<dbReference type="SUPFAM" id="SSF55347">
    <property type="entry name" value="Glyceraldehyde-3-phosphate dehydrogenase-like, C-terminal domain"/>
    <property type="match status" value="1"/>
</dbReference>
<evidence type="ECO:0000256" key="1">
    <source>
        <dbReference type="ARBA" id="ARBA00010928"/>
    </source>
</evidence>
<dbReference type="SUPFAM" id="SSF51735">
    <property type="entry name" value="NAD(P)-binding Rossmann-fold domains"/>
    <property type="match status" value="1"/>
</dbReference>
<gene>
    <name evidence="4" type="ORF">SAMN02745158_01616</name>
</gene>
<evidence type="ECO:0000313" key="5">
    <source>
        <dbReference type="Proteomes" id="UP000184245"/>
    </source>
</evidence>
<dbReference type="InterPro" id="IPR052515">
    <property type="entry name" value="Gfo/Idh/MocA_Oxidoreductase"/>
</dbReference>
<dbReference type="EMBL" id="FQVI01000006">
    <property type="protein sequence ID" value="SHE80590.1"/>
    <property type="molecule type" value="Genomic_DNA"/>
</dbReference>
<reference evidence="4 5" key="1">
    <citation type="submission" date="2016-11" db="EMBL/GenBank/DDBJ databases">
        <authorList>
            <person name="Jaros S."/>
            <person name="Januszkiewicz K."/>
            <person name="Wedrychowicz H."/>
        </authorList>
    </citation>
    <scope>NUCLEOTIDE SEQUENCE [LARGE SCALE GENOMIC DNA]</scope>
    <source>
        <strain evidence="4 5">DSM 17459</strain>
    </source>
</reference>
<organism evidence="4 5">
    <name type="scientific">Lactonifactor longoviformis DSM 17459</name>
    <dbReference type="NCBI Taxonomy" id="1122155"/>
    <lineage>
        <taxon>Bacteria</taxon>
        <taxon>Bacillati</taxon>
        <taxon>Bacillota</taxon>
        <taxon>Clostridia</taxon>
        <taxon>Eubacteriales</taxon>
        <taxon>Clostridiaceae</taxon>
        <taxon>Lactonifactor</taxon>
    </lineage>
</organism>
<protein>
    <submittedName>
        <fullName evidence="4">Predicted dehydrogenase</fullName>
    </submittedName>
</protein>
<evidence type="ECO:0000259" key="3">
    <source>
        <dbReference type="Pfam" id="PF02894"/>
    </source>
</evidence>
<name>A0A1M4WHF8_9CLOT</name>
<dbReference type="Pfam" id="PF02894">
    <property type="entry name" value="GFO_IDH_MocA_C"/>
    <property type="match status" value="1"/>
</dbReference>
<proteinExistence type="inferred from homology"/>
<dbReference type="STRING" id="1122155.SAMN02745158_01616"/>
<accession>A0A1M4WHF8</accession>
<dbReference type="InterPro" id="IPR000683">
    <property type="entry name" value="Gfo/Idh/MocA-like_OxRdtase_N"/>
</dbReference>
<dbReference type="PANTHER" id="PTHR43249:SF1">
    <property type="entry name" value="D-GLUCOSIDE 3-DEHYDROGENASE"/>
    <property type="match status" value="1"/>
</dbReference>
<comment type="similarity">
    <text evidence="1">Belongs to the Gfo/Idh/MocA family.</text>
</comment>
<keyword evidence="5" id="KW-1185">Reference proteome</keyword>
<feature type="domain" description="Gfo/Idh/MocA-like oxidoreductase N-terminal" evidence="2">
    <location>
        <begin position="4"/>
        <end position="124"/>
    </location>
</feature>
<dbReference type="Proteomes" id="UP000184245">
    <property type="component" value="Unassembled WGS sequence"/>
</dbReference>
<dbReference type="RefSeq" id="WP_072850681.1">
    <property type="nucleotide sequence ID" value="NZ_FQVI01000006.1"/>
</dbReference>
<dbReference type="Gene3D" id="3.40.50.720">
    <property type="entry name" value="NAD(P)-binding Rossmann-like Domain"/>
    <property type="match status" value="1"/>
</dbReference>
<dbReference type="Gene3D" id="3.30.360.10">
    <property type="entry name" value="Dihydrodipicolinate Reductase, domain 2"/>
    <property type="match status" value="1"/>
</dbReference>
<dbReference type="GO" id="GO:0000166">
    <property type="term" value="F:nucleotide binding"/>
    <property type="evidence" value="ECO:0007669"/>
    <property type="project" value="InterPro"/>
</dbReference>
<sequence length="346" mass="38270">MKKLRIGIMGAGQESLHSHFPNCLKNKELAEIAAVCDVNPENAKNAAQQFQVPAYYESHKEMLEKEELDLVTICVPNRFHEPLTVDALRAGCHVLCEKPPALTAEQAERMAAEAKKAGKILTYNLHYRYAPEVQMMKKMIDGGEFGTLYTGKVQAVRRRGIPGWGNFTNKAMQGGGPLVDIGVHMLDTALYLLDYPRPVYAAASSSDRIGKRGGAGLMGSWDPERFTVEDGLFGFIQFEGGISLQIEAAFALNCKEKQKMNVEIFGDLAGASVFQGEIYGEKNENLTDTKLPFVQEIDKRNISISNFIRCCAENDQPLITAEQGVTLMRIIEALYRSAETGKVVEL</sequence>
<dbReference type="Pfam" id="PF01408">
    <property type="entry name" value="GFO_IDH_MocA"/>
    <property type="match status" value="1"/>
</dbReference>
<dbReference type="InterPro" id="IPR036291">
    <property type="entry name" value="NAD(P)-bd_dom_sf"/>
</dbReference>
<evidence type="ECO:0000259" key="2">
    <source>
        <dbReference type="Pfam" id="PF01408"/>
    </source>
</evidence>
<dbReference type="OrthoDB" id="9815825at2"/>